<name>A0A3N1P124_9GAMM</name>
<keyword evidence="6" id="KW-0328">Glycosyltransferase</keyword>
<dbReference type="GO" id="GO:0009252">
    <property type="term" value="P:peptidoglycan biosynthetic process"/>
    <property type="evidence" value="ECO:0007669"/>
    <property type="project" value="UniProtKB-UniPathway"/>
</dbReference>
<evidence type="ECO:0000256" key="8">
    <source>
        <dbReference type="ARBA" id="ARBA00022801"/>
    </source>
</evidence>
<feature type="transmembrane region" description="Helical" evidence="12">
    <location>
        <begin position="12"/>
        <end position="31"/>
    </location>
</feature>
<evidence type="ECO:0000313" key="16">
    <source>
        <dbReference type="EMBL" id="ROQ18576.1"/>
    </source>
</evidence>
<keyword evidence="7" id="KW-0808">Transferase</keyword>
<comment type="caution">
    <text evidence="16">The sequence shown here is derived from an EMBL/GenBank/DDBJ whole genome shotgun (WGS) entry which is preliminary data.</text>
</comment>
<evidence type="ECO:0000259" key="15">
    <source>
        <dbReference type="Pfam" id="PF06832"/>
    </source>
</evidence>
<comment type="pathway">
    <text evidence="1">Cell wall biogenesis; peptidoglycan biosynthesis.</text>
</comment>
<dbReference type="InterPro" id="IPR001460">
    <property type="entry name" value="PCN-bd_Tpept"/>
</dbReference>
<organism evidence="16 17">
    <name type="scientific">Marinimicrobium koreense</name>
    <dbReference type="NCBI Taxonomy" id="306545"/>
    <lineage>
        <taxon>Bacteria</taxon>
        <taxon>Pseudomonadati</taxon>
        <taxon>Pseudomonadota</taxon>
        <taxon>Gammaproteobacteria</taxon>
        <taxon>Cellvibrionales</taxon>
        <taxon>Cellvibrionaceae</taxon>
        <taxon>Marinimicrobium</taxon>
    </lineage>
</organism>
<gene>
    <name evidence="16" type="ORF">EDC38_2804</name>
</gene>
<keyword evidence="12" id="KW-1133">Transmembrane helix</keyword>
<evidence type="ECO:0000256" key="2">
    <source>
        <dbReference type="ARBA" id="ARBA00007090"/>
    </source>
</evidence>
<dbReference type="Pfam" id="PF00912">
    <property type="entry name" value="Transgly"/>
    <property type="match status" value="1"/>
</dbReference>
<dbReference type="GO" id="GO:0030288">
    <property type="term" value="C:outer membrane-bounded periplasmic space"/>
    <property type="evidence" value="ECO:0007669"/>
    <property type="project" value="TreeGrafter"/>
</dbReference>
<comment type="similarity">
    <text evidence="2">In the C-terminal section; belongs to the transpeptidase family.</text>
</comment>
<evidence type="ECO:0000256" key="12">
    <source>
        <dbReference type="SAM" id="Phobius"/>
    </source>
</evidence>
<dbReference type="InterPro" id="IPR009647">
    <property type="entry name" value="PBP_C"/>
</dbReference>
<evidence type="ECO:0000259" key="13">
    <source>
        <dbReference type="Pfam" id="PF00905"/>
    </source>
</evidence>
<dbReference type="InterPro" id="IPR012338">
    <property type="entry name" value="Beta-lactam/transpept-like"/>
</dbReference>
<dbReference type="AlphaFoldDB" id="A0A3N1P124"/>
<dbReference type="Pfam" id="PF00905">
    <property type="entry name" value="Transpeptidase"/>
    <property type="match status" value="1"/>
</dbReference>
<proteinExistence type="inferred from homology"/>
<dbReference type="GO" id="GO:0008658">
    <property type="term" value="F:penicillin binding"/>
    <property type="evidence" value="ECO:0007669"/>
    <property type="project" value="InterPro"/>
</dbReference>
<dbReference type="NCBIfam" id="TIGR02073">
    <property type="entry name" value="PBP_1c"/>
    <property type="match status" value="1"/>
</dbReference>
<comment type="similarity">
    <text evidence="3">In the N-terminal section; belongs to the glycosyltransferase 51 family.</text>
</comment>
<dbReference type="SUPFAM" id="SSF56601">
    <property type="entry name" value="beta-lactamase/transpeptidase-like"/>
    <property type="match status" value="1"/>
</dbReference>
<evidence type="ECO:0000256" key="7">
    <source>
        <dbReference type="ARBA" id="ARBA00022679"/>
    </source>
</evidence>
<evidence type="ECO:0000256" key="10">
    <source>
        <dbReference type="ARBA" id="ARBA00044770"/>
    </source>
</evidence>
<dbReference type="InterPro" id="IPR011815">
    <property type="entry name" value="PBP_1c"/>
</dbReference>
<dbReference type="Proteomes" id="UP000273643">
    <property type="component" value="Unassembled WGS sequence"/>
</dbReference>
<feature type="domain" description="Penicillin-binding C-terminal" evidence="15">
    <location>
        <begin position="691"/>
        <end position="771"/>
    </location>
</feature>
<dbReference type="RefSeq" id="WP_246004447.1">
    <property type="nucleotide sequence ID" value="NZ_RJUK01000002.1"/>
</dbReference>
<dbReference type="UniPathway" id="UPA00219"/>
<dbReference type="Gene3D" id="1.10.3810.10">
    <property type="entry name" value="Biosynthetic peptidoglycan transglycosylase-like"/>
    <property type="match status" value="1"/>
</dbReference>
<evidence type="ECO:0000256" key="5">
    <source>
        <dbReference type="ARBA" id="ARBA00022670"/>
    </source>
</evidence>
<evidence type="ECO:0000256" key="1">
    <source>
        <dbReference type="ARBA" id="ARBA00004752"/>
    </source>
</evidence>
<dbReference type="Pfam" id="PF06832">
    <property type="entry name" value="BiPBP_C"/>
    <property type="match status" value="1"/>
</dbReference>
<evidence type="ECO:0000256" key="4">
    <source>
        <dbReference type="ARBA" id="ARBA00022645"/>
    </source>
</evidence>
<keyword evidence="12" id="KW-0812">Transmembrane</keyword>
<dbReference type="PANTHER" id="PTHR32282">
    <property type="entry name" value="BINDING PROTEIN TRANSPEPTIDASE, PUTATIVE-RELATED"/>
    <property type="match status" value="1"/>
</dbReference>
<evidence type="ECO:0000256" key="11">
    <source>
        <dbReference type="ARBA" id="ARBA00049902"/>
    </source>
</evidence>
<evidence type="ECO:0000313" key="17">
    <source>
        <dbReference type="Proteomes" id="UP000273643"/>
    </source>
</evidence>
<keyword evidence="4" id="KW-0121">Carboxypeptidase</keyword>
<dbReference type="PANTHER" id="PTHR32282:SF15">
    <property type="entry name" value="PENICILLIN-BINDING PROTEIN 1C"/>
    <property type="match status" value="1"/>
</dbReference>
<dbReference type="InterPro" id="IPR050396">
    <property type="entry name" value="Glycosyltr_51/Transpeptidase"/>
</dbReference>
<protein>
    <recommendedName>
        <fullName evidence="10">peptidoglycan glycosyltransferase</fullName>
        <ecNumber evidence="10">2.4.99.28</ecNumber>
    </recommendedName>
</protein>
<accession>A0A3N1P124</accession>
<dbReference type="SUPFAM" id="SSF53955">
    <property type="entry name" value="Lysozyme-like"/>
    <property type="match status" value="1"/>
</dbReference>
<keyword evidence="12" id="KW-0472">Membrane</keyword>
<dbReference type="EMBL" id="RJUK01000002">
    <property type="protein sequence ID" value="ROQ18576.1"/>
    <property type="molecule type" value="Genomic_DNA"/>
</dbReference>
<dbReference type="GO" id="GO:0008955">
    <property type="term" value="F:peptidoglycan glycosyltransferase activity"/>
    <property type="evidence" value="ECO:0007669"/>
    <property type="project" value="UniProtKB-EC"/>
</dbReference>
<dbReference type="InterPro" id="IPR036950">
    <property type="entry name" value="PBP_transglycosylase"/>
</dbReference>
<evidence type="ECO:0000256" key="3">
    <source>
        <dbReference type="ARBA" id="ARBA00007739"/>
    </source>
</evidence>
<sequence length="782" mass="87565">MSKTFGKWIRRPWLLGVAGGMLVVLLLLQYWPLPSSLQNRDYARLILADNGELLEARIAGDQQWRFAPVTELPDKYEQALLLFEDRRFRLHPGIDPLAIARASWGNIKAGRVTSGGSTLTMQLARMLRDDPPRTLPNKALEALSALHLEWHFSKDELLNFYASHAPFGGNIVGLRAAAWRYFGREPEQLSWAEAATLAVLPNSPALIHPGRDRERLRQKRDQLLHRLTEAGALGELDLTLALREPLPERPRPLPHLAPHLLTTLAAEAPSQAVFHTTLNADLQRRTQQIAEQQGRRLARDGVHNLSILVLDHERMRTLAYVGNQAAGDSHAPAVDIIQRPRSTGSILKPLLYGLMLEEGELLPTTLVPDVPAYFGGYRPENYDRQYRGAVPAHRALARSLNVPAVHMLKDYGIERLHHRLQELGMSTLHRPAEDYGLSLILGGAEGTLWELTNLYARMTSMARAGTWPAEAQRIHGEHGEAKGDPGLGQGAAWLTLQALLNVVRPGTDALWRDFSGSQAIAWKTGTSYGLRDAWAIGSNGRYTVGVWAGNAGGEPAPALSGQKSAAPVLFEVFAQLGNHRWFDRPTQALKTVSVCITDGYLAGGQCESREIDVPQHSHFQQVTPHYQRVQLDAAGQYRVHAGCERVSAMVSADWFTLPPLQAHFWRLHHNDYRPVPPWRSDCLAAVHHYADDQPMDLLYPREGSQVYIPLELSGRRGRTVLQAVHRHPEGELFWHLDDRYLGKTRLFHEQAVSLDPGWHKLRLMDGDGYQLERWFRVLGGEG</sequence>
<keyword evidence="9" id="KW-0511">Multifunctional enzyme</keyword>
<reference evidence="16 17" key="1">
    <citation type="submission" date="2018-11" db="EMBL/GenBank/DDBJ databases">
        <title>Genomic Encyclopedia of Type Strains, Phase IV (KMG-IV): sequencing the most valuable type-strain genomes for metagenomic binning, comparative biology and taxonomic classification.</title>
        <authorList>
            <person name="Goeker M."/>
        </authorList>
    </citation>
    <scope>NUCLEOTIDE SEQUENCE [LARGE SCALE GENOMIC DNA]</scope>
    <source>
        <strain evidence="16 17">DSM 16974</strain>
    </source>
</reference>
<keyword evidence="5" id="KW-0645">Protease</keyword>
<keyword evidence="8" id="KW-0378">Hydrolase</keyword>
<dbReference type="InterPro" id="IPR001264">
    <property type="entry name" value="Glyco_trans_51"/>
</dbReference>
<feature type="domain" description="Glycosyl transferase family 51" evidence="14">
    <location>
        <begin position="60"/>
        <end position="227"/>
    </location>
</feature>
<dbReference type="InterPro" id="IPR023346">
    <property type="entry name" value="Lysozyme-like_dom_sf"/>
</dbReference>
<dbReference type="EC" id="2.4.99.28" evidence="10"/>
<dbReference type="GO" id="GO:0006508">
    <property type="term" value="P:proteolysis"/>
    <property type="evidence" value="ECO:0007669"/>
    <property type="project" value="UniProtKB-KW"/>
</dbReference>
<evidence type="ECO:0000259" key="14">
    <source>
        <dbReference type="Pfam" id="PF00912"/>
    </source>
</evidence>
<comment type="catalytic activity">
    <reaction evidence="11">
        <text>[GlcNAc-(1-&gt;4)-Mur2Ac(oyl-L-Ala-gamma-D-Glu-L-Lys-D-Ala-D-Ala)](n)-di-trans,octa-cis-undecaprenyl diphosphate + beta-D-GlcNAc-(1-&gt;4)-Mur2Ac(oyl-L-Ala-gamma-D-Glu-L-Lys-D-Ala-D-Ala)-di-trans,octa-cis-undecaprenyl diphosphate = [GlcNAc-(1-&gt;4)-Mur2Ac(oyl-L-Ala-gamma-D-Glu-L-Lys-D-Ala-D-Ala)](n+1)-di-trans,octa-cis-undecaprenyl diphosphate + di-trans,octa-cis-undecaprenyl diphosphate + H(+)</text>
        <dbReference type="Rhea" id="RHEA:23708"/>
        <dbReference type="Rhea" id="RHEA-COMP:9602"/>
        <dbReference type="Rhea" id="RHEA-COMP:9603"/>
        <dbReference type="ChEBI" id="CHEBI:15378"/>
        <dbReference type="ChEBI" id="CHEBI:58405"/>
        <dbReference type="ChEBI" id="CHEBI:60033"/>
        <dbReference type="ChEBI" id="CHEBI:78435"/>
        <dbReference type="EC" id="2.4.99.28"/>
    </reaction>
</comment>
<evidence type="ECO:0000256" key="9">
    <source>
        <dbReference type="ARBA" id="ARBA00023268"/>
    </source>
</evidence>
<dbReference type="Gene3D" id="3.40.710.10">
    <property type="entry name" value="DD-peptidase/beta-lactamase superfamily"/>
    <property type="match status" value="1"/>
</dbReference>
<keyword evidence="17" id="KW-1185">Reference proteome</keyword>
<feature type="domain" description="Penicillin-binding protein transpeptidase" evidence="13">
    <location>
        <begin position="306"/>
        <end position="432"/>
    </location>
</feature>
<evidence type="ECO:0000256" key="6">
    <source>
        <dbReference type="ARBA" id="ARBA00022676"/>
    </source>
</evidence>
<dbReference type="GO" id="GO:0004180">
    <property type="term" value="F:carboxypeptidase activity"/>
    <property type="evidence" value="ECO:0007669"/>
    <property type="project" value="UniProtKB-KW"/>
</dbReference>